<keyword evidence="3" id="KW-0732">Signal</keyword>
<dbReference type="SUPFAM" id="SSF48452">
    <property type="entry name" value="TPR-like"/>
    <property type="match status" value="1"/>
</dbReference>
<dbReference type="InterPro" id="IPR019734">
    <property type="entry name" value="TPR_rpt"/>
</dbReference>
<protein>
    <submittedName>
        <fullName evidence="5">SPOR domain-containing protein</fullName>
    </submittedName>
</protein>
<keyword evidence="1" id="KW-0802">TPR repeat</keyword>
<comment type="caution">
    <text evidence="5">The sequence shown here is derived from an EMBL/GenBank/DDBJ whole genome shotgun (WGS) entry which is preliminary data.</text>
</comment>
<evidence type="ECO:0000313" key="5">
    <source>
        <dbReference type="EMBL" id="MBT2132986.1"/>
    </source>
</evidence>
<accession>A0ABS5VZN8</accession>
<dbReference type="PROSITE" id="PS50005">
    <property type="entry name" value="TPR"/>
    <property type="match status" value="1"/>
</dbReference>
<dbReference type="InterPro" id="IPR036680">
    <property type="entry name" value="SPOR-like_sf"/>
</dbReference>
<proteinExistence type="predicted"/>
<evidence type="ECO:0000256" key="1">
    <source>
        <dbReference type="PROSITE-ProRule" id="PRU00339"/>
    </source>
</evidence>
<dbReference type="Gene3D" id="3.30.70.1070">
    <property type="entry name" value="Sporulation related repeat"/>
    <property type="match status" value="1"/>
</dbReference>
<dbReference type="SMART" id="SM00028">
    <property type="entry name" value="TPR"/>
    <property type="match status" value="2"/>
</dbReference>
<dbReference type="RefSeq" id="WP_214534234.1">
    <property type="nucleotide sequence ID" value="NZ_JAHFVK010000001.1"/>
</dbReference>
<dbReference type="Pfam" id="PF05036">
    <property type="entry name" value="SPOR"/>
    <property type="match status" value="1"/>
</dbReference>
<feature type="region of interest" description="Disordered" evidence="2">
    <location>
        <begin position="312"/>
        <end position="338"/>
    </location>
</feature>
<evidence type="ECO:0000256" key="2">
    <source>
        <dbReference type="SAM" id="MobiDB-lite"/>
    </source>
</evidence>
<feature type="repeat" description="TPR" evidence="1">
    <location>
        <begin position="71"/>
        <end position="104"/>
    </location>
</feature>
<evidence type="ECO:0000259" key="4">
    <source>
        <dbReference type="PROSITE" id="PS51724"/>
    </source>
</evidence>
<organism evidence="5 6">
    <name type="scientific">Croceibacterium selenioxidans</name>
    <dbReference type="NCBI Taxonomy" id="2838833"/>
    <lineage>
        <taxon>Bacteria</taxon>
        <taxon>Pseudomonadati</taxon>
        <taxon>Pseudomonadota</taxon>
        <taxon>Alphaproteobacteria</taxon>
        <taxon>Sphingomonadales</taxon>
        <taxon>Erythrobacteraceae</taxon>
        <taxon>Croceibacterium</taxon>
    </lineage>
</organism>
<keyword evidence="6" id="KW-1185">Reference proteome</keyword>
<dbReference type="Proteomes" id="UP000811255">
    <property type="component" value="Unassembled WGS sequence"/>
</dbReference>
<dbReference type="EMBL" id="JAHFVK010000001">
    <property type="protein sequence ID" value="MBT2132986.1"/>
    <property type="molecule type" value="Genomic_DNA"/>
</dbReference>
<reference evidence="5 6" key="1">
    <citation type="submission" date="2021-05" db="EMBL/GenBank/DDBJ databases">
        <title>Croceibacterium sp. LX-88 genome sequence.</title>
        <authorList>
            <person name="Luo X."/>
        </authorList>
    </citation>
    <scope>NUCLEOTIDE SEQUENCE [LARGE SCALE GENOMIC DNA]</scope>
    <source>
        <strain evidence="5 6">LX-88</strain>
    </source>
</reference>
<evidence type="ECO:0000313" key="6">
    <source>
        <dbReference type="Proteomes" id="UP000811255"/>
    </source>
</evidence>
<feature type="chain" id="PRO_5046392413" evidence="3">
    <location>
        <begin position="28"/>
        <end position="433"/>
    </location>
</feature>
<dbReference type="InterPro" id="IPR011990">
    <property type="entry name" value="TPR-like_helical_dom_sf"/>
</dbReference>
<dbReference type="InterPro" id="IPR007730">
    <property type="entry name" value="SPOR-like_dom"/>
</dbReference>
<feature type="domain" description="SPOR" evidence="4">
    <location>
        <begin position="334"/>
        <end position="419"/>
    </location>
</feature>
<gene>
    <name evidence="5" type="ORF">KK137_01455</name>
</gene>
<dbReference type="PROSITE" id="PS51724">
    <property type="entry name" value="SPOR"/>
    <property type="match status" value="1"/>
</dbReference>
<name>A0ABS5VZN8_9SPHN</name>
<sequence>MTMNRTIANKRGINLALTTTLAGTLLASCATGTPPSAAVSASMAQEALAQGKQDKAITHAEAAVLAEPRNADFRATLASAYLDAGRFDSAAATFSDAMELGKSSPRVVLGRALALAGAGKHAEAAALLNTHESDITTADLGLALAISGQQQRGIMLMSNAIRRGENTAKMRQNLAYSYALAGQWREARLMAQQDVPADKVGDRMTEWAMMAQPEAWQQRVATLLDVPSGVRDTGQPTQLALANNPAVEQLFAEAAVPTAEPAFTDIAEPSRELPALASIDPNAGIETIERPALQQVSATHVAAPVVQVAQAAPSAAPQPAARRAPARPATASAQQANGTHRVQLGSFLSEASARRAWNIYARKYPELSGHQMVITEAVVRGKRYWRVSAAGFAKASSAAMCGRVRASGNTCFAYDQSRPLPGAVETGTQLARR</sequence>
<dbReference type="Pfam" id="PF14559">
    <property type="entry name" value="TPR_19"/>
    <property type="match status" value="1"/>
</dbReference>
<dbReference type="Gene3D" id="1.25.40.10">
    <property type="entry name" value="Tetratricopeptide repeat domain"/>
    <property type="match status" value="1"/>
</dbReference>
<feature type="signal peptide" evidence="3">
    <location>
        <begin position="1"/>
        <end position="27"/>
    </location>
</feature>
<feature type="compositionally biased region" description="Low complexity" evidence="2">
    <location>
        <begin position="312"/>
        <end position="336"/>
    </location>
</feature>
<dbReference type="PROSITE" id="PS51257">
    <property type="entry name" value="PROKAR_LIPOPROTEIN"/>
    <property type="match status" value="1"/>
</dbReference>
<evidence type="ECO:0000256" key="3">
    <source>
        <dbReference type="SAM" id="SignalP"/>
    </source>
</evidence>